<reference evidence="2 3" key="1">
    <citation type="submission" date="2018-03" db="EMBL/GenBank/DDBJ databases">
        <title>Bioinformatic expansion and discovery of thiopeptide antibiotics.</title>
        <authorList>
            <person name="Schwalen C.J."/>
            <person name="Hudson G.A."/>
            <person name="Mitchell D.A."/>
        </authorList>
    </citation>
    <scope>NUCLEOTIDE SEQUENCE [LARGE SCALE GENOMIC DNA]</scope>
    <source>
        <strain evidence="2 3">NRRL 8041</strain>
    </source>
</reference>
<dbReference type="AlphaFoldDB" id="A0A318NEB1"/>
<dbReference type="EMBL" id="PYBV01000188">
    <property type="protein sequence ID" value="PYC60947.1"/>
    <property type="molecule type" value="Genomic_DNA"/>
</dbReference>
<name>A0A318NEB1_9ACTN</name>
<dbReference type="Proteomes" id="UP000248333">
    <property type="component" value="Unassembled WGS sequence"/>
</dbReference>
<evidence type="ECO:0000256" key="1">
    <source>
        <dbReference type="SAM" id="MobiDB-lite"/>
    </source>
</evidence>
<sequence length="71" mass="7211">MAEDDPVSDGVAVGRAEPDSEVDGLGEPDGDWLAGADSEADADGLAEPPLIRTSRALSVVTVTVTVCLESL</sequence>
<feature type="compositionally biased region" description="Acidic residues" evidence="1">
    <location>
        <begin position="19"/>
        <end position="30"/>
    </location>
</feature>
<protein>
    <submittedName>
        <fullName evidence="2">Uncharacterized protein</fullName>
    </submittedName>
</protein>
<accession>A0A318NEB1</accession>
<proteinExistence type="predicted"/>
<evidence type="ECO:0000313" key="2">
    <source>
        <dbReference type="EMBL" id="PYC60947.1"/>
    </source>
</evidence>
<keyword evidence="3" id="KW-1185">Reference proteome</keyword>
<organism evidence="2 3">
    <name type="scientific">Micromonospora arborensis</name>
    <dbReference type="NCBI Taxonomy" id="2116518"/>
    <lineage>
        <taxon>Bacteria</taxon>
        <taxon>Bacillati</taxon>
        <taxon>Actinomycetota</taxon>
        <taxon>Actinomycetes</taxon>
        <taxon>Micromonosporales</taxon>
        <taxon>Micromonosporaceae</taxon>
        <taxon>Micromonospora</taxon>
    </lineage>
</organism>
<gene>
    <name evidence="2" type="ORF">C7C45_33380</name>
</gene>
<feature type="region of interest" description="Disordered" evidence="1">
    <location>
        <begin position="1"/>
        <end position="47"/>
    </location>
</feature>
<evidence type="ECO:0000313" key="3">
    <source>
        <dbReference type="Proteomes" id="UP000248333"/>
    </source>
</evidence>
<feature type="non-terminal residue" evidence="2">
    <location>
        <position position="71"/>
    </location>
</feature>
<comment type="caution">
    <text evidence="2">The sequence shown here is derived from an EMBL/GenBank/DDBJ whole genome shotgun (WGS) entry which is preliminary data.</text>
</comment>